<reference evidence="3" key="1">
    <citation type="submission" date="2023-02" db="EMBL/GenBank/DDBJ databases">
        <title>Actinokineospora globicatena NBRC 15670.</title>
        <authorList>
            <person name="Ichikawa N."/>
            <person name="Sato H."/>
            <person name="Tonouchi N."/>
        </authorList>
    </citation>
    <scope>NUCLEOTIDE SEQUENCE</scope>
    <source>
        <strain evidence="3">NBRC 15670</strain>
    </source>
</reference>
<feature type="domain" description="Ricin B lectin" evidence="2">
    <location>
        <begin position="56"/>
        <end position="192"/>
    </location>
</feature>
<dbReference type="InterPro" id="IPR000772">
    <property type="entry name" value="Ricin_B_lectin"/>
</dbReference>
<evidence type="ECO:0000256" key="1">
    <source>
        <dbReference type="SAM" id="SignalP"/>
    </source>
</evidence>
<evidence type="ECO:0000313" key="3">
    <source>
        <dbReference type="EMBL" id="GLW90441.1"/>
    </source>
</evidence>
<dbReference type="RefSeq" id="WP_253836360.1">
    <property type="nucleotide sequence ID" value="NZ_BAAAVC010000002.1"/>
</dbReference>
<feature type="chain" id="PRO_5040948255" description="Ricin B lectin domain-containing protein" evidence="1">
    <location>
        <begin position="29"/>
        <end position="195"/>
    </location>
</feature>
<accession>A0A9W6V8Y0</accession>
<dbReference type="CDD" id="cd00161">
    <property type="entry name" value="beta-trefoil_Ricin-like"/>
    <property type="match status" value="1"/>
</dbReference>
<dbReference type="Proteomes" id="UP001165042">
    <property type="component" value="Unassembled WGS sequence"/>
</dbReference>
<keyword evidence="1" id="KW-0732">Signal</keyword>
<name>A0A9W6V8Y0_9PSEU</name>
<dbReference type="InterPro" id="IPR035992">
    <property type="entry name" value="Ricin_B-like_lectins"/>
</dbReference>
<evidence type="ECO:0000313" key="4">
    <source>
        <dbReference type="Proteomes" id="UP001165042"/>
    </source>
</evidence>
<proteinExistence type="predicted"/>
<dbReference type="PROSITE" id="PS50231">
    <property type="entry name" value="RICIN_B_LECTIN"/>
    <property type="match status" value="1"/>
</dbReference>
<feature type="signal peptide" evidence="1">
    <location>
        <begin position="1"/>
        <end position="28"/>
    </location>
</feature>
<keyword evidence="4" id="KW-1185">Reference proteome</keyword>
<organism evidence="3 4">
    <name type="scientific">Actinokineospora globicatena</name>
    <dbReference type="NCBI Taxonomy" id="103729"/>
    <lineage>
        <taxon>Bacteria</taxon>
        <taxon>Bacillati</taxon>
        <taxon>Actinomycetota</taxon>
        <taxon>Actinomycetes</taxon>
        <taxon>Pseudonocardiales</taxon>
        <taxon>Pseudonocardiaceae</taxon>
        <taxon>Actinokineospora</taxon>
    </lineage>
</organism>
<dbReference type="AlphaFoldDB" id="A0A9W6V8Y0"/>
<protein>
    <recommendedName>
        <fullName evidence="2">Ricin B lectin domain-containing protein</fullName>
    </recommendedName>
</protein>
<comment type="caution">
    <text evidence="3">The sequence shown here is derived from an EMBL/GenBank/DDBJ whole genome shotgun (WGS) entry which is preliminary data.</text>
</comment>
<evidence type="ECO:0000259" key="2">
    <source>
        <dbReference type="SMART" id="SM00458"/>
    </source>
</evidence>
<dbReference type="SMART" id="SM00458">
    <property type="entry name" value="RICIN"/>
    <property type="match status" value="1"/>
</dbReference>
<dbReference type="SUPFAM" id="SSF50370">
    <property type="entry name" value="Ricin B-like lectins"/>
    <property type="match status" value="1"/>
</dbReference>
<sequence>MKRTLKTIIAGAAAALSLLALLPAGASAAATPPSPLPPGTAITAATLAAAGPAAVYHVRIRSLYGNGNQCLDADATAGGNGTKVQLWDCNGSTQQTWILYSSYNDFTNLRFGRCLDADLNGGGANGTKLQLWDCNNTTQQDWYQYSGDQAIYNGRFYNNRNTVLDRDITQAGNGAKAQLWAKNFQSQQWWVIEIV</sequence>
<gene>
    <name evidence="3" type="ORF">Aglo03_12570</name>
</gene>
<dbReference type="Gene3D" id="2.80.10.50">
    <property type="match status" value="1"/>
</dbReference>
<dbReference type="EMBL" id="BSSD01000001">
    <property type="protein sequence ID" value="GLW90441.1"/>
    <property type="molecule type" value="Genomic_DNA"/>
</dbReference>
<dbReference type="Pfam" id="PF00652">
    <property type="entry name" value="Ricin_B_lectin"/>
    <property type="match status" value="1"/>
</dbReference>